<dbReference type="Proteomes" id="UP000237682">
    <property type="component" value="Unassembled WGS sequence"/>
</dbReference>
<organism evidence="2 3">
    <name type="scientific">Labrys okinawensis</name>
    <dbReference type="NCBI Taxonomy" id="346911"/>
    <lineage>
        <taxon>Bacteria</taxon>
        <taxon>Pseudomonadati</taxon>
        <taxon>Pseudomonadota</taxon>
        <taxon>Alphaproteobacteria</taxon>
        <taxon>Hyphomicrobiales</taxon>
        <taxon>Xanthobacteraceae</taxon>
        <taxon>Labrys</taxon>
    </lineage>
</organism>
<keyword evidence="3" id="KW-1185">Reference proteome</keyword>
<evidence type="ECO:0008006" key="4">
    <source>
        <dbReference type="Google" id="ProtNLM"/>
    </source>
</evidence>
<feature type="transmembrane region" description="Helical" evidence="1">
    <location>
        <begin position="254"/>
        <end position="275"/>
    </location>
</feature>
<evidence type="ECO:0000313" key="3">
    <source>
        <dbReference type="Proteomes" id="UP000237682"/>
    </source>
</evidence>
<feature type="transmembrane region" description="Helical" evidence="1">
    <location>
        <begin position="117"/>
        <end position="139"/>
    </location>
</feature>
<keyword evidence="1" id="KW-1133">Transmembrane helix</keyword>
<feature type="transmembrane region" description="Helical" evidence="1">
    <location>
        <begin position="229"/>
        <end position="248"/>
    </location>
</feature>
<gene>
    <name evidence="2" type="ORF">C5L14_16510</name>
</gene>
<dbReference type="AlphaFoldDB" id="A0A2S9QC13"/>
<proteinExistence type="predicted"/>
<keyword evidence="1" id="KW-0472">Membrane</keyword>
<sequence length="334" mass="34495">MQRDIPIGLGAGLAAAILTLAPASGSGFGALLSVLSALPITLATLCWGYRAGLAAAIAAMAVLALVTSGLDAQSPDASRFRLALQFGVSRALPAWGLAYLAVAGFGDRAGDRAPLPLGTLAIVAAVLGMAGTFFGILALGSTPEQALANLRTDLMQAVRIMMGGSKDQPIPAKDGVDPEALLQVFSVILLPLAALLTTVSNLGGLWLSARIALISGRLPRRWPDIAAELFLPTWSLGLVAVTCAISLLSGTVGFAGQLLLAALLGAFLIQGFAVLHFLTRGGALRPLILALAYLLCVVLSWLALPLMIVLGLVETLFNLRGRFSDRSNTPSTPR</sequence>
<feature type="transmembrane region" description="Helical" evidence="1">
    <location>
        <begin position="82"/>
        <end position="105"/>
    </location>
</feature>
<name>A0A2S9QC13_9HYPH</name>
<feature type="transmembrane region" description="Helical" evidence="1">
    <location>
        <begin position="287"/>
        <end position="313"/>
    </location>
</feature>
<keyword evidence="1" id="KW-0812">Transmembrane</keyword>
<feature type="transmembrane region" description="Helical" evidence="1">
    <location>
        <begin position="184"/>
        <end position="208"/>
    </location>
</feature>
<comment type="caution">
    <text evidence="2">The sequence shown here is derived from an EMBL/GenBank/DDBJ whole genome shotgun (WGS) entry which is preliminary data.</text>
</comment>
<dbReference type="OrthoDB" id="7335270at2"/>
<evidence type="ECO:0000256" key="1">
    <source>
        <dbReference type="SAM" id="Phobius"/>
    </source>
</evidence>
<accession>A0A2S9QC13</accession>
<feature type="transmembrane region" description="Helical" evidence="1">
    <location>
        <begin position="49"/>
        <end position="70"/>
    </location>
</feature>
<reference evidence="2 3" key="1">
    <citation type="submission" date="2018-02" db="EMBL/GenBank/DDBJ databases">
        <title>Whole genome sequencing of endophytic bacterium.</title>
        <authorList>
            <person name="Eedara R."/>
            <person name="Podile A.R."/>
        </authorList>
    </citation>
    <scope>NUCLEOTIDE SEQUENCE [LARGE SCALE GENOMIC DNA]</scope>
    <source>
        <strain evidence="2 3">RP1T</strain>
    </source>
</reference>
<dbReference type="EMBL" id="PUEJ01000005">
    <property type="protein sequence ID" value="PRH86889.1"/>
    <property type="molecule type" value="Genomic_DNA"/>
</dbReference>
<dbReference type="RefSeq" id="WP_105863113.1">
    <property type="nucleotide sequence ID" value="NZ_PUEJ01000005.1"/>
</dbReference>
<protein>
    <recommendedName>
        <fullName evidence="4">DUF2232 domain-containing protein</fullName>
    </recommendedName>
</protein>
<evidence type="ECO:0000313" key="2">
    <source>
        <dbReference type="EMBL" id="PRH86889.1"/>
    </source>
</evidence>